<evidence type="ECO:0000313" key="8">
    <source>
        <dbReference type="Proteomes" id="UP001209540"/>
    </source>
</evidence>
<reference evidence="7" key="1">
    <citation type="journal article" date="2022" name="IScience">
        <title>Evolution of zygomycete secretomes and the origins of terrestrial fungal ecologies.</title>
        <authorList>
            <person name="Chang Y."/>
            <person name="Wang Y."/>
            <person name="Mondo S."/>
            <person name="Ahrendt S."/>
            <person name="Andreopoulos W."/>
            <person name="Barry K."/>
            <person name="Beard J."/>
            <person name="Benny G.L."/>
            <person name="Blankenship S."/>
            <person name="Bonito G."/>
            <person name="Cuomo C."/>
            <person name="Desiro A."/>
            <person name="Gervers K.A."/>
            <person name="Hundley H."/>
            <person name="Kuo A."/>
            <person name="LaButti K."/>
            <person name="Lang B.F."/>
            <person name="Lipzen A."/>
            <person name="O'Donnell K."/>
            <person name="Pangilinan J."/>
            <person name="Reynolds N."/>
            <person name="Sandor L."/>
            <person name="Smith M.E."/>
            <person name="Tsang A."/>
            <person name="Grigoriev I.V."/>
            <person name="Stajich J.E."/>
            <person name="Spatafora J.W."/>
        </authorList>
    </citation>
    <scope>NUCLEOTIDE SEQUENCE</scope>
    <source>
        <strain evidence="7">RSA 2281</strain>
    </source>
</reference>
<reference evidence="7" key="2">
    <citation type="submission" date="2023-02" db="EMBL/GenBank/DDBJ databases">
        <authorList>
            <consortium name="DOE Joint Genome Institute"/>
            <person name="Mondo S.J."/>
            <person name="Chang Y."/>
            <person name="Wang Y."/>
            <person name="Ahrendt S."/>
            <person name="Andreopoulos W."/>
            <person name="Barry K."/>
            <person name="Beard J."/>
            <person name="Benny G.L."/>
            <person name="Blankenship S."/>
            <person name="Bonito G."/>
            <person name="Cuomo C."/>
            <person name="Desiro A."/>
            <person name="Gervers K.A."/>
            <person name="Hundley H."/>
            <person name="Kuo A."/>
            <person name="LaButti K."/>
            <person name="Lang B.F."/>
            <person name="Lipzen A."/>
            <person name="O'Donnell K."/>
            <person name="Pangilinan J."/>
            <person name="Reynolds N."/>
            <person name="Sandor L."/>
            <person name="Smith M.W."/>
            <person name="Tsang A."/>
            <person name="Grigoriev I.V."/>
            <person name="Stajich J.E."/>
            <person name="Spatafora J.W."/>
        </authorList>
    </citation>
    <scope>NUCLEOTIDE SEQUENCE</scope>
    <source>
        <strain evidence="7">RSA 2281</strain>
    </source>
</reference>
<dbReference type="PRINTS" id="PR00463">
    <property type="entry name" value="EP450I"/>
</dbReference>
<keyword evidence="2 5" id="KW-0560">Oxidoreductase</keyword>
<keyword evidence="8" id="KW-1185">Reference proteome</keyword>
<dbReference type="InterPro" id="IPR017972">
    <property type="entry name" value="Cyt_P450_CS"/>
</dbReference>
<keyword evidence="1 4" id="KW-0479">Metal-binding</keyword>
<sequence length="515" mass="58684">MSMLPDNIKREHLASAVAVATTATALIYYWSRSRKNDPFDAFVKPKGRLPYVGHLLCFDKLPGLKFDDWHKQYGPVLRVDMGVQKWILVSDPEIVQHLFVTHGAIASNRPFQLFGGKYYALGKRGIILADQTKKWKHLRTAALSLLSPKMVSQFAPILERESVQLIQELIDLSAASDGEGINPVAFLQRTSLNYALQTGFATRVASSEDPLLHQIIEFIEEGLVIGGVQNDLGGFLPVLKFLDVILRRDKMFRKWISEKRDPLIAKLLDIAYNSDQDNLFKRLRDQQQELGLDDEDLLVTAGDVITGATDTSSMSITWIFAILLHHPEICIKIQNEIDTFIQKNNRRPVFADREEFPYLISVQKEALRFKPLGHFTFFHVLEQDIYYKGYLFPKGASVLPTTLTMQYNPDLYPEPTKFKPERFLNNTRTMQSCANGKLENRDHFLFGWGRRTCPGIHLAEVQMFNILTRVFADCDLKPPASGEIPDLDAYRDGGITVLPPLFKARFVARPNRPQF</sequence>
<dbReference type="EMBL" id="JAIXMP010000003">
    <property type="protein sequence ID" value="KAI9275905.1"/>
    <property type="molecule type" value="Genomic_DNA"/>
</dbReference>
<dbReference type="GO" id="GO:0016705">
    <property type="term" value="F:oxidoreductase activity, acting on paired donors, with incorporation or reduction of molecular oxygen"/>
    <property type="evidence" value="ECO:0007669"/>
    <property type="project" value="InterPro"/>
</dbReference>
<proteinExistence type="inferred from homology"/>
<dbReference type="InterPro" id="IPR036396">
    <property type="entry name" value="Cyt_P450_sf"/>
</dbReference>
<comment type="similarity">
    <text evidence="5">Belongs to the cytochrome P450 family.</text>
</comment>
<keyword evidence="6" id="KW-0812">Transmembrane</keyword>
<dbReference type="Proteomes" id="UP001209540">
    <property type="component" value="Unassembled WGS sequence"/>
</dbReference>
<dbReference type="InterPro" id="IPR001128">
    <property type="entry name" value="Cyt_P450"/>
</dbReference>
<keyword evidence="4 5" id="KW-0349">Heme</keyword>
<dbReference type="Pfam" id="PF00067">
    <property type="entry name" value="p450"/>
    <property type="match status" value="1"/>
</dbReference>
<evidence type="ECO:0000256" key="6">
    <source>
        <dbReference type="SAM" id="Phobius"/>
    </source>
</evidence>
<feature type="binding site" description="axial binding residue" evidence="4">
    <location>
        <position position="453"/>
    </location>
    <ligand>
        <name>heme</name>
        <dbReference type="ChEBI" id="CHEBI:30413"/>
    </ligand>
    <ligandPart>
        <name>Fe</name>
        <dbReference type="ChEBI" id="CHEBI:18248"/>
    </ligandPart>
</feature>
<dbReference type="GO" id="GO:0020037">
    <property type="term" value="F:heme binding"/>
    <property type="evidence" value="ECO:0007669"/>
    <property type="project" value="InterPro"/>
</dbReference>
<protein>
    <submittedName>
        <fullName evidence="7">Cytochrome P450</fullName>
    </submittedName>
</protein>
<dbReference type="GO" id="GO:0005506">
    <property type="term" value="F:iron ion binding"/>
    <property type="evidence" value="ECO:0007669"/>
    <property type="project" value="InterPro"/>
</dbReference>
<dbReference type="PANTHER" id="PTHR46300:SF11">
    <property type="entry name" value="OXIDOREDUCTASE, PUTATIVE-RELATED"/>
    <property type="match status" value="1"/>
</dbReference>
<dbReference type="PANTHER" id="PTHR46300">
    <property type="entry name" value="P450, PUTATIVE (EUROFUNG)-RELATED-RELATED"/>
    <property type="match status" value="1"/>
</dbReference>
<dbReference type="GO" id="GO:0004497">
    <property type="term" value="F:monooxygenase activity"/>
    <property type="evidence" value="ECO:0007669"/>
    <property type="project" value="UniProtKB-KW"/>
</dbReference>
<evidence type="ECO:0000256" key="1">
    <source>
        <dbReference type="ARBA" id="ARBA00022723"/>
    </source>
</evidence>
<dbReference type="PROSITE" id="PS00086">
    <property type="entry name" value="CYTOCHROME_P450"/>
    <property type="match status" value="1"/>
</dbReference>
<dbReference type="InterPro" id="IPR050364">
    <property type="entry name" value="Cytochrome_P450_fung"/>
</dbReference>
<keyword evidence="3 4" id="KW-0408">Iron</keyword>
<dbReference type="PRINTS" id="PR00385">
    <property type="entry name" value="P450"/>
</dbReference>
<evidence type="ECO:0000256" key="2">
    <source>
        <dbReference type="ARBA" id="ARBA00023002"/>
    </source>
</evidence>
<evidence type="ECO:0000256" key="4">
    <source>
        <dbReference type="PIRSR" id="PIRSR602401-1"/>
    </source>
</evidence>
<name>A0AAD5PIV8_9FUNG</name>
<feature type="transmembrane region" description="Helical" evidence="6">
    <location>
        <begin position="12"/>
        <end position="30"/>
    </location>
</feature>
<keyword evidence="6" id="KW-1133">Transmembrane helix</keyword>
<comment type="caution">
    <text evidence="7">The sequence shown here is derived from an EMBL/GenBank/DDBJ whole genome shotgun (WGS) entry which is preliminary data.</text>
</comment>
<dbReference type="SUPFAM" id="SSF48264">
    <property type="entry name" value="Cytochrome P450"/>
    <property type="match status" value="1"/>
</dbReference>
<evidence type="ECO:0000256" key="3">
    <source>
        <dbReference type="ARBA" id="ARBA00023004"/>
    </source>
</evidence>
<dbReference type="InterPro" id="IPR002401">
    <property type="entry name" value="Cyt_P450_E_grp-I"/>
</dbReference>
<keyword evidence="5" id="KW-0503">Monooxygenase</keyword>
<dbReference type="Gene3D" id="1.10.630.10">
    <property type="entry name" value="Cytochrome P450"/>
    <property type="match status" value="1"/>
</dbReference>
<evidence type="ECO:0000313" key="7">
    <source>
        <dbReference type="EMBL" id="KAI9275905.1"/>
    </source>
</evidence>
<comment type="cofactor">
    <cofactor evidence="4">
        <name>heme</name>
        <dbReference type="ChEBI" id="CHEBI:30413"/>
    </cofactor>
</comment>
<dbReference type="AlphaFoldDB" id="A0AAD5PIV8"/>
<evidence type="ECO:0000256" key="5">
    <source>
        <dbReference type="RuleBase" id="RU000461"/>
    </source>
</evidence>
<organism evidence="7 8">
    <name type="scientific">Phascolomyces articulosus</name>
    <dbReference type="NCBI Taxonomy" id="60185"/>
    <lineage>
        <taxon>Eukaryota</taxon>
        <taxon>Fungi</taxon>
        <taxon>Fungi incertae sedis</taxon>
        <taxon>Mucoromycota</taxon>
        <taxon>Mucoromycotina</taxon>
        <taxon>Mucoromycetes</taxon>
        <taxon>Mucorales</taxon>
        <taxon>Lichtheimiaceae</taxon>
        <taxon>Phascolomyces</taxon>
    </lineage>
</organism>
<gene>
    <name evidence="7" type="ORF">BDA99DRAFT_496741</name>
</gene>
<accession>A0AAD5PIV8</accession>
<keyword evidence="6" id="KW-0472">Membrane</keyword>